<feature type="domain" description="SSD" evidence="7">
    <location>
        <begin position="727"/>
        <end position="880"/>
    </location>
</feature>
<keyword evidence="4 6" id="KW-1133">Transmembrane helix</keyword>
<comment type="subcellular location">
    <subcellularLocation>
        <location evidence="1">Cell membrane</location>
        <topology evidence="1">Multi-pass membrane protein</topology>
    </subcellularLocation>
</comment>
<feature type="transmembrane region" description="Helical" evidence="6">
    <location>
        <begin position="821"/>
        <end position="846"/>
    </location>
</feature>
<feature type="transmembrane region" description="Helical" evidence="6">
    <location>
        <begin position="412"/>
        <end position="435"/>
    </location>
</feature>
<proteinExistence type="predicted"/>
<dbReference type="Proteomes" id="UP000784128">
    <property type="component" value="Unassembled WGS sequence"/>
</dbReference>
<dbReference type="PANTHER" id="PTHR33406:SF13">
    <property type="entry name" value="MEMBRANE PROTEIN YDFJ"/>
    <property type="match status" value="1"/>
</dbReference>
<evidence type="ECO:0000256" key="3">
    <source>
        <dbReference type="ARBA" id="ARBA00022692"/>
    </source>
</evidence>
<feature type="transmembrane region" description="Helical" evidence="6">
    <location>
        <begin position="285"/>
        <end position="302"/>
    </location>
</feature>
<keyword evidence="9" id="KW-1185">Reference proteome</keyword>
<dbReference type="EMBL" id="JAHDYS010000006">
    <property type="protein sequence ID" value="MBT1071723.1"/>
    <property type="molecule type" value="Genomic_DNA"/>
</dbReference>
<comment type="caution">
    <text evidence="8">The sequence shown here is derived from an EMBL/GenBank/DDBJ whole genome shotgun (WGS) entry which is preliminary data.</text>
</comment>
<evidence type="ECO:0000313" key="8">
    <source>
        <dbReference type="EMBL" id="MBT1071723.1"/>
    </source>
</evidence>
<organism evidence="8 9">
    <name type="scientific">Pelotalea chapellei</name>
    <dbReference type="NCBI Taxonomy" id="44671"/>
    <lineage>
        <taxon>Bacteria</taxon>
        <taxon>Pseudomonadati</taxon>
        <taxon>Thermodesulfobacteriota</taxon>
        <taxon>Desulfuromonadia</taxon>
        <taxon>Geobacterales</taxon>
        <taxon>Geobacteraceae</taxon>
        <taxon>Pelotalea</taxon>
    </lineage>
</organism>
<feature type="transmembrane region" description="Helical" evidence="6">
    <location>
        <begin position="335"/>
        <end position="359"/>
    </location>
</feature>
<feature type="transmembrane region" description="Helical" evidence="6">
    <location>
        <begin position="787"/>
        <end position="809"/>
    </location>
</feature>
<accession>A0ABS5U7V5</accession>
<dbReference type="RefSeq" id="WP_214297800.1">
    <property type="nucleotide sequence ID" value="NZ_JAHDYS010000006.1"/>
</dbReference>
<evidence type="ECO:0000256" key="5">
    <source>
        <dbReference type="ARBA" id="ARBA00023136"/>
    </source>
</evidence>
<dbReference type="PROSITE" id="PS50156">
    <property type="entry name" value="SSD"/>
    <property type="match status" value="2"/>
</dbReference>
<feature type="transmembrane region" description="Helical" evidence="6">
    <location>
        <begin position="852"/>
        <end position="878"/>
    </location>
</feature>
<evidence type="ECO:0000313" key="9">
    <source>
        <dbReference type="Proteomes" id="UP000784128"/>
    </source>
</evidence>
<dbReference type="InterPro" id="IPR000731">
    <property type="entry name" value="SSD"/>
</dbReference>
<dbReference type="Gene3D" id="1.20.1640.10">
    <property type="entry name" value="Multidrug efflux transporter AcrB transmembrane domain"/>
    <property type="match status" value="2"/>
</dbReference>
<dbReference type="SUPFAM" id="SSF82866">
    <property type="entry name" value="Multidrug efflux transporter AcrB transmembrane domain"/>
    <property type="match status" value="2"/>
</dbReference>
<feature type="domain" description="SSD" evidence="7">
    <location>
        <begin position="317"/>
        <end position="434"/>
    </location>
</feature>
<evidence type="ECO:0000256" key="2">
    <source>
        <dbReference type="ARBA" id="ARBA00022475"/>
    </source>
</evidence>
<keyword evidence="3 6" id="KW-0812">Transmembrane</keyword>
<feature type="transmembrane region" description="Helical" evidence="6">
    <location>
        <begin position="309"/>
        <end position="329"/>
    </location>
</feature>
<evidence type="ECO:0000256" key="1">
    <source>
        <dbReference type="ARBA" id="ARBA00004651"/>
    </source>
</evidence>
<evidence type="ECO:0000259" key="7">
    <source>
        <dbReference type="PROSITE" id="PS50156"/>
    </source>
</evidence>
<feature type="transmembrane region" description="Helical" evidence="6">
    <location>
        <begin position="464"/>
        <end position="481"/>
    </location>
</feature>
<dbReference type="InterPro" id="IPR004869">
    <property type="entry name" value="MMPL_dom"/>
</dbReference>
<feature type="transmembrane region" description="Helical" evidence="6">
    <location>
        <begin position="759"/>
        <end position="781"/>
    </location>
</feature>
<dbReference type="Pfam" id="PF03176">
    <property type="entry name" value="MMPL"/>
    <property type="match status" value="2"/>
</dbReference>
<evidence type="ECO:0000256" key="4">
    <source>
        <dbReference type="ARBA" id="ARBA00022989"/>
    </source>
</evidence>
<keyword evidence="5 6" id="KW-0472">Membrane</keyword>
<protein>
    <submittedName>
        <fullName evidence="8">MMPL family transporter</fullName>
    </submittedName>
</protein>
<dbReference type="InterPro" id="IPR017841">
    <property type="entry name" value="Hopanoid_biosynth_HpnN"/>
</dbReference>
<dbReference type="InterPro" id="IPR050545">
    <property type="entry name" value="Mycobact_MmpL"/>
</dbReference>
<feature type="transmembrane region" description="Helical" evidence="6">
    <location>
        <begin position="379"/>
        <end position="400"/>
    </location>
</feature>
<sequence>MSDKRYTNRLFSIVASHPKLILVFALVLSLLSVLYTKQKMEFLTGRDDLMPKNASFQVDYRAYREEFGDQEEIVAVLESDDAEKSTRAADALYLRLARDKGLYREIFYPGGLPYFRKNGLLFMPLEDIKRLRSTLTMAAPVLKDLAVAPSVQTLFTSLTAQIDGYLAKPDADSLKSLTFMLSTLDKGFKGFDGKTSALSMDSFLKGSGEGEPSLLESAGKQQVITLRPIKEEGSFVASEKSIKAARGALKEILARSEFKGVSGGLTGVPVLEYEEMVTGQRDIELATILSLSLTVLLLLFAFRGILNVVAAMVSLIVGICLSFGFATLAVGHLNILSMVFAIMLIGLGIEYGIQVVLRYQEELGKGSEGMQAIETGLSANIRSIIMAAATVALAFATFAFTDFKGIAELGIIAAGGVVICVISTFTVLPAMLILLERFRSRSRIRTSKVVKGAPLGLLFDKPRAVITFTLLLSLLCIYPTLQMRFDYNLMNLQAKGLQSVEYAYKLMRSKENSGYFAAVTARDKQEAQQLTQRLEKLPAVDHVVSVASLVPDQQEAKLAELAALRQIMDQVRPVPYEENLRVMELPTVFENFRDRVNKLKMDLEKDNKPEAKTVSAFLGTLDNFFASLEKEKDKNALGMLREFQGSMFAELPAKLTMMKESLNASAVSEAEVPAQLKERFISKNGKLLLQVAPKKEIFEREPLAEFVSQVKSIVPAATGEPVMVYESLTILRNSYLRAFAYAFIGIAVILLINFKSIRYALLGSLPLAAGLLLMVGGMWVAGVSFNSANIIVLPLILGVGIDSAIYVINRYRQGEETPAQVVMSSAGIGVFLNALTILFSFGALMVAHHQGVFSIGAVMSFGMVASVAVFLAFLPALLKIWGKR</sequence>
<gene>
    <name evidence="8" type="ORF">KJB30_08010</name>
</gene>
<dbReference type="PANTHER" id="PTHR33406">
    <property type="entry name" value="MEMBRANE PROTEIN MJ1562-RELATED"/>
    <property type="match status" value="1"/>
</dbReference>
<dbReference type="NCBIfam" id="TIGR03480">
    <property type="entry name" value="HpnN"/>
    <property type="match status" value="1"/>
</dbReference>
<keyword evidence="2" id="KW-1003">Cell membrane</keyword>
<evidence type="ECO:0000256" key="6">
    <source>
        <dbReference type="SAM" id="Phobius"/>
    </source>
</evidence>
<reference evidence="8 9" key="1">
    <citation type="submission" date="2021-05" db="EMBL/GenBank/DDBJ databases">
        <title>The draft genome of Geobacter chapellei DSM 13688.</title>
        <authorList>
            <person name="Xu Z."/>
            <person name="Masuda Y."/>
            <person name="Itoh H."/>
            <person name="Senoo K."/>
        </authorList>
    </citation>
    <scope>NUCLEOTIDE SEQUENCE [LARGE SCALE GENOMIC DNA]</scope>
    <source>
        <strain evidence="8 9">DSM 13688</strain>
    </source>
</reference>
<name>A0ABS5U7V5_9BACT</name>
<feature type="transmembrane region" description="Helical" evidence="6">
    <location>
        <begin position="735"/>
        <end position="752"/>
    </location>
</feature>